<feature type="transmembrane region" description="Helical" evidence="2">
    <location>
        <begin position="215"/>
        <end position="237"/>
    </location>
</feature>
<dbReference type="InterPro" id="IPR011990">
    <property type="entry name" value="TPR-like_helical_dom_sf"/>
</dbReference>
<reference evidence="4 5" key="1">
    <citation type="submission" date="2021-12" db="EMBL/GenBank/DDBJ databases">
        <title>Discovery of the Pendulisporaceae a myxobacterial family with distinct sporulation behavior and unique specialized metabolism.</title>
        <authorList>
            <person name="Garcia R."/>
            <person name="Popoff A."/>
            <person name="Bader C.D."/>
            <person name="Loehr J."/>
            <person name="Walesch S."/>
            <person name="Walt C."/>
            <person name="Boldt J."/>
            <person name="Bunk B."/>
            <person name="Haeckl F.J.F.P.J."/>
            <person name="Gunesch A.P."/>
            <person name="Birkelbach J."/>
            <person name="Nuebel U."/>
            <person name="Pietschmann T."/>
            <person name="Bach T."/>
            <person name="Mueller R."/>
        </authorList>
    </citation>
    <scope>NUCLEOTIDE SEQUENCE [LARGE SCALE GENOMIC DNA]</scope>
    <source>
        <strain evidence="4 5">MSr12523</strain>
    </source>
</reference>
<organism evidence="4 5">
    <name type="scientific">Pendulispora brunnea</name>
    <dbReference type="NCBI Taxonomy" id="2905690"/>
    <lineage>
        <taxon>Bacteria</taxon>
        <taxon>Pseudomonadati</taxon>
        <taxon>Myxococcota</taxon>
        <taxon>Myxococcia</taxon>
        <taxon>Myxococcales</taxon>
        <taxon>Sorangiineae</taxon>
        <taxon>Pendulisporaceae</taxon>
        <taxon>Pendulispora</taxon>
    </lineage>
</organism>
<dbReference type="Gene3D" id="1.25.40.10">
    <property type="entry name" value="Tetratricopeptide repeat domain"/>
    <property type="match status" value="1"/>
</dbReference>
<evidence type="ECO:0008006" key="6">
    <source>
        <dbReference type="Google" id="ProtNLM"/>
    </source>
</evidence>
<keyword evidence="3" id="KW-0732">Signal</keyword>
<protein>
    <recommendedName>
        <fullName evidence="6">Tetratricopeptide repeat protein</fullName>
    </recommendedName>
</protein>
<feature type="compositionally biased region" description="Pro residues" evidence="1">
    <location>
        <begin position="190"/>
        <end position="205"/>
    </location>
</feature>
<sequence length="309" mass="32128">MQYLQLAFVAAGIWTFTGSAWAAPRDSSAAEALFQSARQALARGDVNTACERFAESERLDPAPGTLINLADCEERRGHIATAWQEFRDAVPMFRPGDDRIAYAEKRARSLEARVPHVVLTLATRVDGVTIHRDDVELGMATLGVSLPIDPGRHRFVVRAPGRDERSIEVEIAQGQSLTVTLEPARATAAPTPPAAKPLPTSPPPAKQGGSSQATWGYVAAGLGGAALITGIVATLGIASAASSYKDHCRDGICDGDGMDAASRGKTWSLVAPIAFGVAAVGLGGGAYLLLTRPSPGTATSAGVSVVGSF</sequence>
<feature type="signal peptide" evidence="3">
    <location>
        <begin position="1"/>
        <end position="22"/>
    </location>
</feature>
<feature type="chain" id="PRO_5045349074" description="Tetratricopeptide repeat protein" evidence="3">
    <location>
        <begin position="23"/>
        <end position="309"/>
    </location>
</feature>
<accession>A0ABZ2KRA4</accession>
<evidence type="ECO:0000256" key="3">
    <source>
        <dbReference type="SAM" id="SignalP"/>
    </source>
</evidence>
<keyword evidence="2" id="KW-0812">Transmembrane</keyword>
<evidence type="ECO:0000313" key="5">
    <source>
        <dbReference type="Proteomes" id="UP001379533"/>
    </source>
</evidence>
<feature type="transmembrane region" description="Helical" evidence="2">
    <location>
        <begin position="267"/>
        <end position="290"/>
    </location>
</feature>
<dbReference type="EMBL" id="CP089982">
    <property type="protein sequence ID" value="WXA99519.1"/>
    <property type="molecule type" value="Genomic_DNA"/>
</dbReference>
<evidence type="ECO:0000313" key="4">
    <source>
        <dbReference type="EMBL" id="WXA99519.1"/>
    </source>
</evidence>
<keyword evidence="2" id="KW-0472">Membrane</keyword>
<keyword evidence="2" id="KW-1133">Transmembrane helix</keyword>
<keyword evidence="5" id="KW-1185">Reference proteome</keyword>
<dbReference type="Proteomes" id="UP001379533">
    <property type="component" value="Chromosome"/>
</dbReference>
<gene>
    <name evidence="4" type="ORF">LZC95_22210</name>
</gene>
<proteinExistence type="predicted"/>
<feature type="region of interest" description="Disordered" evidence="1">
    <location>
        <begin position="186"/>
        <end position="212"/>
    </location>
</feature>
<evidence type="ECO:0000256" key="2">
    <source>
        <dbReference type="SAM" id="Phobius"/>
    </source>
</evidence>
<name>A0ABZ2KRA4_9BACT</name>
<dbReference type="RefSeq" id="WP_394850158.1">
    <property type="nucleotide sequence ID" value="NZ_CP089982.1"/>
</dbReference>
<evidence type="ECO:0000256" key="1">
    <source>
        <dbReference type="SAM" id="MobiDB-lite"/>
    </source>
</evidence>